<comment type="subcellular location">
    <subcellularLocation>
        <location evidence="1">Cell membrane</location>
        <topology evidence="1">Multi-pass membrane protein</topology>
    </subcellularLocation>
</comment>
<evidence type="ECO:0000259" key="6">
    <source>
        <dbReference type="PROSITE" id="PS50850"/>
    </source>
</evidence>
<proteinExistence type="predicted"/>
<dbReference type="GO" id="GO:0005886">
    <property type="term" value="C:plasma membrane"/>
    <property type="evidence" value="ECO:0007669"/>
    <property type="project" value="UniProtKB-SubCell"/>
</dbReference>
<dbReference type="Pfam" id="PF07690">
    <property type="entry name" value="MFS_1"/>
    <property type="match status" value="1"/>
</dbReference>
<keyword evidence="4 5" id="KW-0472">Membrane</keyword>
<keyword evidence="2 5" id="KW-0812">Transmembrane</keyword>
<dbReference type="RefSeq" id="WP_084433192.1">
    <property type="nucleotide sequence ID" value="NZ_FWXV01000011.1"/>
</dbReference>
<feature type="transmembrane region" description="Helical" evidence="5">
    <location>
        <begin position="74"/>
        <end position="105"/>
    </location>
</feature>
<dbReference type="InterPro" id="IPR036259">
    <property type="entry name" value="MFS_trans_sf"/>
</dbReference>
<evidence type="ECO:0000256" key="2">
    <source>
        <dbReference type="ARBA" id="ARBA00022692"/>
    </source>
</evidence>
<gene>
    <name evidence="7" type="ORF">SAMN05661093_08808</name>
</gene>
<name>A0A1W2FSP2_KIBAR</name>
<feature type="transmembrane region" description="Helical" evidence="5">
    <location>
        <begin position="152"/>
        <end position="173"/>
    </location>
</feature>
<dbReference type="SUPFAM" id="SSF103473">
    <property type="entry name" value="MFS general substrate transporter"/>
    <property type="match status" value="1"/>
</dbReference>
<feature type="transmembrane region" description="Helical" evidence="5">
    <location>
        <begin position="308"/>
        <end position="326"/>
    </location>
</feature>
<dbReference type="GO" id="GO:0022857">
    <property type="term" value="F:transmembrane transporter activity"/>
    <property type="evidence" value="ECO:0007669"/>
    <property type="project" value="InterPro"/>
</dbReference>
<dbReference type="PANTHER" id="PTHR23501">
    <property type="entry name" value="MAJOR FACILITATOR SUPERFAMILY"/>
    <property type="match status" value="1"/>
</dbReference>
<evidence type="ECO:0000256" key="5">
    <source>
        <dbReference type="SAM" id="Phobius"/>
    </source>
</evidence>
<dbReference type="InterPro" id="IPR011701">
    <property type="entry name" value="MFS"/>
</dbReference>
<dbReference type="PROSITE" id="PS50850">
    <property type="entry name" value="MFS"/>
    <property type="match status" value="1"/>
</dbReference>
<keyword evidence="3 5" id="KW-1133">Transmembrane helix</keyword>
<feature type="transmembrane region" description="Helical" evidence="5">
    <location>
        <begin position="246"/>
        <end position="264"/>
    </location>
</feature>
<evidence type="ECO:0000256" key="3">
    <source>
        <dbReference type="ARBA" id="ARBA00022989"/>
    </source>
</evidence>
<dbReference type="PANTHER" id="PTHR23501:SF197">
    <property type="entry name" value="COMD"/>
    <property type="match status" value="1"/>
</dbReference>
<protein>
    <submittedName>
        <fullName evidence="7">Major Facilitator Superfamily protein</fullName>
    </submittedName>
</protein>
<dbReference type="OrthoDB" id="3679026at2"/>
<dbReference type="Proteomes" id="UP000192674">
    <property type="component" value="Unassembled WGS sequence"/>
</dbReference>
<evidence type="ECO:0000313" key="8">
    <source>
        <dbReference type="Proteomes" id="UP000192674"/>
    </source>
</evidence>
<feature type="transmembrane region" description="Helical" evidence="5">
    <location>
        <begin position="365"/>
        <end position="390"/>
    </location>
</feature>
<dbReference type="Gene3D" id="1.20.1250.20">
    <property type="entry name" value="MFS general substrate transporter like domains"/>
    <property type="match status" value="1"/>
</dbReference>
<feature type="transmembrane region" description="Helical" evidence="5">
    <location>
        <begin position="208"/>
        <end position="225"/>
    </location>
</feature>
<sequence length="391" mass="38928">MTTVVVRVAAPWLALLAAPLSFGIAGLALILPKAAGALQVSLASVTVIVVAFGWGVAVGTPLLAGLLSHKGTRFALLACAGLVALGTVLMVTVPVLAVLVVGSALQALGMAGQTVIAMHLAGSPAALGVVTASMASVGAISPLIGSVVADLLFWQAVLALPAISLLAIPVIIGRALPAPPVESRFDATGAILLTTLVTALTVVPHQPLIAATAAAVAAVLVATHVRRKPDGFLPAILVRTPEFRTAALLGLALAVANFGILYAAPRMLADRLAWTTGEVGMLMVFPYLLGGMASWFLVTAAGRVAARLALGGLASASAMAVIIVVLGAPVALLIVAMLLASLAASTGQGFLIVRATDALPSQYRATAVGLITLCYLLGAAFGPAIAAAAAG</sequence>
<feature type="transmembrane region" description="Helical" evidence="5">
    <location>
        <begin position="332"/>
        <end position="353"/>
    </location>
</feature>
<dbReference type="AlphaFoldDB" id="A0A1W2FSP2"/>
<feature type="transmembrane region" description="Helical" evidence="5">
    <location>
        <begin position="43"/>
        <end position="68"/>
    </location>
</feature>
<evidence type="ECO:0000313" key="7">
    <source>
        <dbReference type="EMBL" id="SMD24935.1"/>
    </source>
</evidence>
<dbReference type="EMBL" id="FWXV01000011">
    <property type="protein sequence ID" value="SMD24935.1"/>
    <property type="molecule type" value="Genomic_DNA"/>
</dbReference>
<evidence type="ECO:0000256" key="1">
    <source>
        <dbReference type="ARBA" id="ARBA00004651"/>
    </source>
</evidence>
<feature type="transmembrane region" description="Helical" evidence="5">
    <location>
        <begin position="284"/>
        <end position="301"/>
    </location>
</feature>
<accession>A0A1W2FSP2</accession>
<evidence type="ECO:0000256" key="4">
    <source>
        <dbReference type="ARBA" id="ARBA00023136"/>
    </source>
</evidence>
<keyword evidence="8" id="KW-1185">Reference proteome</keyword>
<reference evidence="7 8" key="1">
    <citation type="submission" date="2017-04" db="EMBL/GenBank/DDBJ databases">
        <authorList>
            <person name="Afonso C.L."/>
            <person name="Miller P.J."/>
            <person name="Scott M.A."/>
            <person name="Spackman E."/>
            <person name="Goraichik I."/>
            <person name="Dimitrov K.M."/>
            <person name="Suarez D.L."/>
            <person name="Swayne D.E."/>
        </authorList>
    </citation>
    <scope>NUCLEOTIDE SEQUENCE [LARGE SCALE GENOMIC DNA]</scope>
    <source>
        <strain evidence="7 8">DSM 43828</strain>
    </source>
</reference>
<feature type="transmembrane region" description="Helical" evidence="5">
    <location>
        <begin position="117"/>
        <end position="140"/>
    </location>
</feature>
<organism evidence="7 8">
    <name type="scientific">Kibdelosporangium aridum</name>
    <dbReference type="NCBI Taxonomy" id="2030"/>
    <lineage>
        <taxon>Bacteria</taxon>
        <taxon>Bacillati</taxon>
        <taxon>Actinomycetota</taxon>
        <taxon>Actinomycetes</taxon>
        <taxon>Pseudonocardiales</taxon>
        <taxon>Pseudonocardiaceae</taxon>
        <taxon>Kibdelosporangium</taxon>
    </lineage>
</organism>
<feature type="transmembrane region" description="Helical" evidence="5">
    <location>
        <begin position="12"/>
        <end position="31"/>
    </location>
</feature>
<feature type="domain" description="Major facilitator superfamily (MFS) profile" evidence="6">
    <location>
        <begin position="7"/>
        <end position="391"/>
    </location>
</feature>
<dbReference type="InterPro" id="IPR020846">
    <property type="entry name" value="MFS_dom"/>
</dbReference>